<evidence type="ECO:0008006" key="3">
    <source>
        <dbReference type="Google" id="ProtNLM"/>
    </source>
</evidence>
<evidence type="ECO:0000313" key="1">
    <source>
        <dbReference type="EMBL" id="SDF42973.1"/>
    </source>
</evidence>
<organism evidence="1 2">
    <name type="scientific">Dyadobacter soli</name>
    <dbReference type="NCBI Taxonomy" id="659014"/>
    <lineage>
        <taxon>Bacteria</taxon>
        <taxon>Pseudomonadati</taxon>
        <taxon>Bacteroidota</taxon>
        <taxon>Cytophagia</taxon>
        <taxon>Cytophagales</taxon>
        <taxon>Spirosomataceae</taxon>
        <taxon>Dyadobacter</taxon>
    </lineage>
</organism>
<name>A0A1G7L0J6_9BACT</name>
<dbReference type="STRING" id="659014.SAMN04487996_110278"/>
<reference evidence="2" key="1">
    <citation type="submission" date="2016-10" db="EMBL/GenBank/DDBJ databases">
        <authorList>
            <person name="Varghese N."/>
            <person name="Submissions S."/>
        </authorList>
    </citation>
    <scope>NUCLEOTIDE SEQUENCE [LARGE SCALE GENOMIC DNA]</scope>
    <source>
        <strain evidence="2">DSM 25329</strain>
    </source>
</reference>
<proteinExistence type="predicted"/>
<gene>
    <name evidence="1" type="ORF">SAMN04487996_110278</name>
</gene>
<dbReference type="Proteomes" id="UP000198748">
    <property type="component" value="Unassembled WGS sequence"/>
</dbReference>
<sequence>MIRILTTLVTTISLSACSNSCENPFGVRVAYTLHVQNNSSNLVFYKISKIYPDTSIQDSAVNGDILSLKQQPYESHKTWQKFFDALPAETLSVFFFSPDTVRKYGWKQVQSKYLILARKDISLHDLEVNDHIITYP</sequence>
<accession>A0A1G7L0J6</accession>
<evidence type="ECO:0000313" key="2">
    <source>
        <dbReference type="Proteomes" id="UP000198748"/>
    </source>
</evidence>
<dbReference type="AlphaFoldDB" id="A0A1G7L0J6"/>
<keyword evidence="2" id="KW-1185">Reference proteome</keyword>
<dbReference type="EMBL" id="FNAN01000010">
    <property type="protein sequence ID" value="SDF42973.1"/>
    <property type="molecule type" value="Genomic_DNA"/>
</dbReference>
<protein>
    <recommendedName>
        <fullName evidence="3">Lipoprotein</fullName>
    </recommendedName>
</protein>
<dbReference type="PROSITE" id="PS51257">
    <property type="entry name" value="PROKAR_LIPOPROTEIN"/>
    <property type="match status" value="1"/>
</dbReference>